<dbReference type="InterPro" id="IPR026859">
    <property type="entry name" value="Myosin-bd"/>
</dbReference>
<keyword evidence="16" id="KW-1185">Reference proteome</keyword>
<dbReference type="InterPro" id="IPR026858">
    <property type="entry name" value="Vezatin"/>
</dbReference>
<keyword evidence="10" id="KW-0175">Coiled coil</keyword>
<keyword evidence="8" id="KW-0965">Cell junction</keyword>
<comment type="caution">
    <text evidence="15">The sequence shown here is derived from an EMBL/GenBank/DDBJ whole genome shotgun (WGS) entry which is preliminary data.</text>
</comment>
<evidence type="ECO:0000256" key="9">
    <source>
        <dbReference type="ARBA" id="ARBA00022989"/>
    </source>
</evidence>
<evidence type="ECO:0000259" key="14">
    <source>
        <dbReference type="Pfam" id="PF12632"/>
    </source>
</evidence>
<evidence type="ECO:0000256" key="12">
    <source>
        <dbReference type="ARBA" id="ARBA00023242"/>
    </source>
</evidence>
<evidence type="ECO:0000256" key="5">
    <source>
        <dbReference type="ARBA" id="ARBA00018125"/>
    </source>
</evidence>
<dbReference type="Pfam" id="PF12632">
    <property type="entry name" value="Vezatin"/>
    <property type="match status" value="1"/>
</dbReference>
<dbReference type="GO" id="GO:0017022">
    <property type="term" value="F:myosin binding"/>
    <property type="evidence" value="ECO:0007669"/>
    <property type="project" value="InterPro"/>
</dbReference>
<evidence type="ECO:0000256" key="3">
    <source>
        <dbReference type="ARBA" id="ARBA00004651"/>
    </source>
</evidence>
<accession>A0A1Y1W1L7</accession>
<dbReference type="GO" id="GO:0098609">
    <property type="term" value="P:cell-cell adhesion"/>
    <property type="evidence" value="ECO:0007669"/>
    <property type="project" value="InterPro"/>
</dbReference>
<dbReference type="PANTHER" id="PTHR15989">
    <property type="entry name" value="VEZATIN"/>
    <property type="match status" value="1"/>
</dbReference>
<keyword evidence="6" id="KW-1003">Cell membrane</keyword>
<proteinExistence type="inferred from homology"/>
<dbReference type="GeneID" id="63804854"/>
<feature type="region of interest" description="Disordered" evidence="13">
    <location>
        <begin position="103"/>
        <end position="125"/>
    </location>
</feature>
<evidence type="ECO:0000256" key="8">
    <source>
        <dbReference type="ARBA" id="ARBA00022949"/>
    </source>
</evidence>
<evidence type="ECO:0000256" key="7">
    <source>
        <dbReference type="ARBA" id="ARBA00022692"/>
    </source>
</evidence>
<gene>
    <name evidence="15" type="ORF">DL89DRAFT_269228</name>
</gene>
<dbReference type="STRING" id="61395.A0A1Y1W1L7"/>
<dbReference type="GO" id="GO:0005886">
    <property type="term" value="C:plasma membrane"/>
    <property type="evidence" value="ECO:0007669"/>
    <property type="project" value="UniProtKB-SubCell"/>
</dbReference>
<evidence type="ECO:0000256" key="2">
    <source>
        <dbReference type="ARBA" id="ARBA00004536"/>
    </source>
</evidence>
<feature type="compositionally biased region" description="Basic and acidic residues" evidence="13">
    <location>
        <begin position="538"/>
        <end position="563"/>
    </location>
</feature>
<evidence type="ECO:0000313" key="16">
    <source>
        <dbReference type="Proteomes" id="UP000193922"/>
    </source>
</evidence>
<keyword evidence="11" id="KW-0472">Membrane</keyword>
<reference evidence="15 16" key="1">
    <citation type="submission" date="2016-07" db="EMBL/GenBank/DDBJ databases">
        <title>Pervasive Adenine N6-methylation of Active Genes in Fungi.</title>
        <authorList>
            <consortium name="DOE Joint Genome Institute"/>
            <person name="Mondo S.J."/>
            <person name="Dannebaum R.O."/>
            <person name="Kuo R.C."/>
            <person name="Labutti K."/>
            <person name="Haridas S."/>
            <person name="Kuo A."/>
            <person name="Salamov A."/>
            <person name="Ahrendt S.R."/>
            <person name="Lipzen A."/>
            <person name="Sullivan W."/>
            <person name="Andreopoulos W.B."/>
            <person name="Clum A."/>
            <person name="Lindquist E."/>
            <person name="Daum C."/>
            <person name="Ramamoorthy G.K."/>
            <person name="Gryganskyi A."/>
            <person name="Culley D."/>
            <person name="Magnuson J.K."/>
            <person name="James T.Y."/>
            <person name="O'Malley M.A."/>
            <person name="Stajich J.E."/>
            <person name="Spatafora J.W."/>
            <person name="Visel A."/>
            <person name="Grigoriev I.V."/>
        </authorList>
    </citation>
    <scope>NUCLEOTIDE SEQUENCE [LARGE SCALE GENOMIC DNA]</scope>
    <source>
        <strain evidence="15 16">ATCC 12442</strain>
    </source>
</reference>
<dbReference type="GO" id="GO:0005634">
    <property type="term" value="C:nucleus"/>
    <property type="evidence" value="ECO:0007669"/>
    <property type="project" value="UniProtKB-SubCell"/>
</dbReference>
<evidence type="ECO:0000256" key="10">
    <source>
        <dbReference type="ARBA" id="ARBA00023054"/>
    </source>
</evidence>
<keyword evidence="12" id="KW-0539">Nucleus</keyword>
<keyword evidence="7" id="KW-0812">Transmembrane</keyword>
<comment type="similarity">
    <text evidence="4">Belongs to the vezatin family.</text>
</comment>
<dbReference type="EMBL" id="MCFD01000012">
    <property type="protein sequence ID" value="ORX67400.1"/>
    <property type="molecule type" value="Genomic_DNA"/>
</dbReference>
<comment type="subcellular location">
    <subcellularLocation>
        <location evidence="2">Cell junction</location>
        <location evidence="2">Adherens junction</location>
    </subcellularLocation>
    <subcellularLocation>
        <location evidence="3">Cell membrane</location>
        <topology evidence="3">Multi-pass membrane protein</topology>
    </subcellularLocation>
    <subcellularLocation>
        <location evidence="1">Nucleus</location>
    </subcellularLocation>
</comment>
<dbReference type="Proteomes" id="UP000193922">
    <property type="component" value="Unassembled WGS sequence"/>
</dbReference>
<evidence type="ECO:0000256" key="13">
    <source>
        <dbReference type="SAM" id="MobiDB-lite"/>
    </source>
</evidence>
<feature type="domain" description="Myosin-binding" evidence="14">
    <location>
        <begin position="148"/>
        <end position="276"/>
    </location>
</feature>
<evidence type="ECO:0000256" key="11">
    <source>
        <dbReference type="ARBA" id="ARBA00023136"/>
    </source>
</evidence>
<sequence length="582" mass="63994">MTELVAFEDSPLGDYLKDIAAGESLIIDSNRAGFTTTGGPDHAKPLIPLSLWTRAQSWLHGNLSLGNSSDMEFEARLCSVMWDSIVRTLANSGCMAVRYTPRTSHRHATDMPSQQLGDLRPRSSRSNDIAKHTAGPLVLGAAVLFRTRSSVRPALMALSALIAAAVVWSSWHKYSSQIAAAHRAEEYIDSLADMCQSSRVLDVAIQRALRLVQETELVARGFRWASPSSIPGVDARPGRGAMRTAVYLRTAVGEALRESFDAVALAVEQVADQDTLLELSQTREKFTQHTDFSDSGLPLEVLRARFELHFGLRRRWLQRVLDTAEPLSLPTMSSAAALRSELSGKTLAMFAHIRAASEKGVDMIRKVENSAHTSARWASLMDIKSDRTLSQHPLLRLLSAMSESLHTLRAKMIVCRESIGLDDDGCQELNSGAVNRPSPEATARLFSSLKAELDTLNAQYQAALTVLTCDDSEGSQASSSSGESTNCVVDQHDISGGARVLGYSGFDLNDLDVPEQTFEADPAIQESRGQSSNGKPQLLDRSERIRLQRQKREGEIEARERRNDIHSMLNELRSAIDERSRK</sequence>
<evidence type="ECO:0000256" key="4">
    <source>
        <dbReference type="ARBA" id="ARBA00007245"/>
    </source>
</evidence>
<dbReference type="AlphaFoldDB" id="A0A1Y1W1L7"/>
<evidence type="ECO:0000256" key="6">
    <source>
        <dbReference type="ARBA" id="ARBA00022475"/>
    </source>
</evidence>
<protein>
    <recommendedName>
        <fullName evidence="5">Vezatin</fullName>
    </recommendedName>
</protein>
<name>A0A1Y1W1L7_9FUNG</name>
<feature type="region of interest" description="Disordered" evidence="13">
    <location>
        <begin position="521"/>
        <end position="563"/>
    </location>
</feature>
<dbReference type="OrthoDB" id="21151at2759"/>
<dbReference type="RefSeq" id="XP_040741287.1">
    <property type="nucleotide sequence ID" value="XM_040888206.1"/>
</dbReference>
<dbReference type="PANTHER" id="PTHR15989:SF5">
    <property type="entry name" value="VEZATIN"/>
    <property type="match status" value="1"/>
</dbReference>
<evidence type="ECO:0000313" key="15">
    <source>
        <dbReference type="EMBL" id="ORX67400.1"/>
    </source>
</evidence>
<organism evidence="15 16">
    <name type="scientific">Linderina pennispora</name>
    <dbReference type="NCBI Taxonomy" id="61395"/>
    <lineage>
        <taxon>Eukaryota</taxon>
        <taxon>Fungi</taxon>
        <taxon>Fungi incertae sedis</taxon>
        <taxon>Zoopagomycota</taxon>
        <taxon>Kickxellomycotina</taxon>
        <taxon>Kickxellomycetes</taxon>
        <taxon>Kickxellales</taxon>
        <taxon>Kickxellaceae</taxon>
        <taxon>Linderina</taxon>
    </lineage>
</organism>
<keyword evidence="9" id="KW-1133">Transmembrane helix</keyword>
<evidence type="ECO:0000256" key="1">
    <source>
        <dbReference type="ARBA" id="ARBA00004123"/>
    </source>
</evidence>